<organism evidence="6 7">
    <name type="scientific">Anisodus acutangulus</name>
    <dbReference type="NCBI Taxonomy" id="402998"/>
    <lineage>
        <taxon>Eukaryota</taxon>
        <taxon>Viridiplantae</taxon>
        <taxon>Streptophyta</taxon>
        <taxon>Embryophyta</taxon>
        <taxon>Tracheophyta</taxon>
        <taxon>Spermatophyta</taxon>
        <taxon>Magnoliopsida</taxon>
        <taxon>eudicotyledons</taxon>
        <taxon>Gunneridae</taxon>
        <taxon>Pentapetalae</taxon>
        <taxon>asterids</taxon>
        <taxon>lamiids</taxon>
        <taxon>Solanales</taxon>
        <taxon>Solanaceae</taxon>
        <taxon>Solanoideae</taxon>
        <taxon>Hyoscyameae</taxon>
        <taxon>Anisodus</taxon>
    </lineage>
</organism>
<feature type="domain" description="RING-type" evidence="5">
    <location>
        <begin position="243"/>
        <end position="284"/>
    </location>
</feature>
<comment type="caution">
    <text evidence="6">The sequence shown here is derived from an EMBL/GenBank/DDBJ whole genome shotgun (WGS) entry which is preliminary data.</text>
</comment>
<keyword evidence="3" id="KW-0862">Zinc</keyword>
<evidence type="ECO:0000256" key="3">
    <source>
        <dbReference type="ARBA" id="ARBA00022833"/>
    </source>
</evidence>
<keyword evidence="2 4" id="KW-0863">Zinc-finger</keyword>
<evidence type="ECO:0000313" key="6">
    <source>
        <dbReference type="EMBL" id="KAJ8537798.1"/>
    </source>
</evidence>
<dbReference type="Gene3D" id="3.30.40.10">
    <property type="entry name" value="Zinc/RING finger domain, C3HC4 (zinc finger)"/>
    <property type="match status" value="1"/>
</dbReference>
<dbReference type="InterPro" id="IPR001841">
    <property type="entry name" value="Znf_RING"/>
</dbReference>
<keyword evidence="1" id="KW-0479">Metal-binding</keyword>
<name>A0A9Q1LIC8_9SOLA</name>
<dbReference type="SMART" id="SM00184">
    <property type="entry name" value="RING"/>
    <property type="match status" value="1"/>
</dbReference>
<gene>
    <name evidence="6" type="ORF">K7X08_014338</name>
</gene>
<dbReference type="GO" id="GO:0061630">
    <property type="term" value="F:ubiquitin protein ligase activity"/>
    <property type="evidence" value="ECO:0007669"/>
    <property type="project" value="TreeGrafter"/>
</dbReference>
<dbReference type="CDD" id="cd16454">
    <property type="entry name" value="RING-H2_PA-TM-RING"/>
    <property type="match status" value="1"/>
</dbReference>
<evidence type="ECO:0000259" key="5">
    <source>
        <dbReference type="PROSITE" id="PS50089"/>
    </source>
</evidence>
<sequence length="309" mass="35585">MAKIREIADGKALRLFLWNEKLTKNQISQSEGLCVFIVNSTFITLQPSEYTSTTEERNCSTVIPFDISKLLNKDMSLGQMLVSATLQFLPQTIKKLGDYISYCLFTEFEDSQALLPSPRPTYVIAIEISQTRYINFDDNVSRNFTGLPPPLPFYRRFEIQKVFTVHNVSVVDYMNDPYDNYTEDVIEYLKALREYTGEGGIFPTKPPIAMDVPRGIFEVQPCITPIDDFLDNRSLNDLIDETCPVCQDEFKDENEVIATYCSHTFHTRCLLPWLSKKNTCPTCRAVYPLHYSPFLDRQCRKGKHNMLEG</sequence>
<accession>A0A9Q1LIC8</accession>
<reference evidence="7" key="1">
    <citation type="journal article" date="2023" name="Proc. Natl. Acad. Sci. U.S.A.">
        <title>Genomic and structural basis for evolution of tropane alkaloid biosynthesis.</title>
        <authorList>
            <person name="Wanga Y.-J."/>
            <person name="Taina T."/>
            <person name="Yua J.-Y."/>
            <person name="Lia J."/>
            <person name="Xua B."/>
            <person name="Chenc J."/>
            <person name="D'Auriad J.C."/>
            <person name="Huanga J.-P."/>
            <person name="Huanga S.-X."/>
        </authorList>
    </citation>
    <scope>NUCLEOTIDE SEQUENCE [LARGE SCALE GENOMIC DNA]</scope>
    <source>
        <strain evidence="7">cv. KIB-2019</strain>
    </source>
</reference>
<dbReference type="Pfam" id="PF13639">
    <property type="entry name" value="zf-RING_2"/>
    <property type="match status" value="1"/>
</dbReference>
<proteinExistence type="predicted"/>
<evidence type="ECO:0000313" key="7">
    <source>
        <dbReference type="Proteomes" id="UP001152561"/>
    </source>
</evidence>
<keyword evidence="7" id="KW-1185">Reference proteome</keyword>
<evidence type="ECO:0000256" key="2">
    <source>
        <dbReference type="ARBA" id="ARBA00022771"/>
    </source>
</evidence>
<dbReference type="GO" id="GO:0008270">
    <property type="term" value="F:zinc ion binding"/>
    <property type="evidence" value="ECO:0007669"/>
    <property type="project" value="UniProtKB-KW"/>
</dbReference>
<evidence type="ECO:0000256" key="1">
    <source>
        <dbReference type="ARBA" id="ARBA00022723"/>
    </source>
</evidence>
<dbReference type="PANTHER" id="PTHR45969:SF69">
    <property type="entry name" value="FINGER DOMAIN PROTEIN, PUTATIVE (AFU_ORTHOLOGUE AFUA_3G12190)-RELATED"/>
    <property type="match status" value="1"/>
</dbReference>
<dbReference type="OrthoDB" id="1301928at2759"/>
<dbReference type="PANTHER" id="PTHR45969">
    <property type="entry name" value="RING ZINC FINGER PROTEIN-RELATED"/>
    <property type="match status" value="1"/>
</dbReference>
<dbReference type="Proteomes" id="UP001152561">
    <property type="component" value="Unassembled WGS sequence"/>
</dbReference>
<dbReference type="EMBL" id="JAJAGQ010000017">
    <property type="protein sequence ID" value="KAJ8537798.1"/>
    <property type="molecule type" value="Genomic_DNA"/>
</dbReference>
<dbReference type="SUPFAM" id="SSF57850">
    <property type="entry name" value="RING/U-box"/>
    <property type="match status" value="1"/>
</dbReference>
<evidence type="ECO:0000256" key="4">
    <source>
        <dbReference type="PROSITE-ProRule" id="PRU00175"/>
    </source>
</evidence>
<dbReference type="AlphaFoldDB" id="A0A9Q1LIC8"/>
<dbReference type="PROSITE" id="PS50089">
    <property type="entry name" value="ZF_RING_2"/>
    <property type="match status" value="1"/>
</dbReference>
<dbReference type="GO" id="GO:0016567">
    <property type="term" value="P:protein ubiquitination"/>
    <property type="evidence" value="ECO:0007669"/>
    <property type="project" value="TreeGrafter"/>
</dbReference>
<dbReference type="InterPro" id="IPR013083">
    <property type="entry name" value="Znf_RING/FYVE/PHD"/>
</dbReference>
<protein>
    <recommendedName>
        <fullName evidence="5">RING-type domain-containing protein</fullName>
    </recommendedName>
</protein>